<feature type="transmembrane region" description="Helical" evidence="8">
    <location>
        <begin position="239"/>
        <end position="261"/>
    </location>
</feature>
<keyword evidence="6 8" id="KW-1133">Transmembrane helix</keyword>
<keyword evidence="5 8" id="KW-0812">Transmembrane</keyword>
<feature type="transmembrane region" description="Helical" evidence="8">
    <location>
        <begin position="99"/>
        <end position="121"/>
    </location>
</feature>
<feature type="transmembrane region" description="Helical" evidence="8">
    <location>
        <begin position="267"/>
        <end position="285"/>
    </location>
</feature>
<dbReference type="SUPFAM" id="SSF103481">
    <property type="entry name" value="Multidrug resistance efflux transporter EmrE"/>
    <property type="match status" value="2"/>
</dbReference>
<comment type="subcellular location">
    <subcellularLocation>
        <location evidence="1">Cell membrane</location>
        <topology evidence="1">Multi-pass membrane protein</topology>
    </subcellularLocation>
</comment>
<evidence type="ECO:0000313" key="11">
    <source>
        <dbReference type="Proteomes" id="UP001140293"/>
    </source>
</evidence>
<dbReference type="PANTHER" id="PTHR22911">
    <property type="entry name" value="ACYL-MALONYL CONDENSING ENZYME-RELATED"/>
    <property type="match status" value="1"/>
</dbReference>
<evidence type="ECO:0000256" key="7">
    <source>
        <dbReference type="ARBA" id="ARBA00023136"/>
    </source>
</evidence>
<dbReference type="InterPro" id="IPR037185">
    <property type="entry name" value="EmrE-like"/>
</dbReference>
<evidence type="ECO:0000256" key="2">
    <source>
        <dbReference type="ARBA" id="ARBA00007362"/>
    </source>
</evidence>
<name>A0A9X2YS62_9MYCO</name>
<keyword evidence="11" id="KW-1185">Reference proteome</keyword>
<dbReference type="GO" id="GO:0005886">
    <property type="term" value="C:plasma membrane"/>
    <property type="evidence" value="ECO:0007669"/>
    <property type="project" value="UniProtKB-SubCell"/>
</dbReference>
<dbReference type="AlphaFoldDB" id="A0A9X2YS62"/>
<evidence type="ECO:0000256" key="1">
    <source>
        <dbReference type="ARBA" id="ARBA00004651"/>
    </source>
</evidence>
<dbReference type="NCBIfam" id="TIGR00688">
    <property type="entry name" value="rarD"/>
    <property type="match status" value="1"/>
</dbReference>
<dbReference type="InterPro" id="IPR004626">
    <property type="entry name" value="RarD"/>
</dbReference>
<protein>
    <submittedName>
        <fullName evidence="10">EamA family transporter RarD</fullName>
    </submittedName>
</protein>
<reference evidence="10" key="2">
    <citation type="journal article" date="2022" name="BMC Genomics">
        <title>Comparative genome analysis of mycobacteria focusing on tRNA and non-coding RNA.</title>
        <authorList>
            <person name="Behra P.R.K."/>
            <person name="Pettersson B.M.F."/>
            <person name="Ramesh M."/>
            <person name="Das S."/>
            <person name="Dasgupta S."/>
            <person name="Kirsebom L.A."/>
        </authorList>
    </citation>
    <scope>NUCLEOTIDE SEQUENCE</scope>
    <source>
        <strain evidence="10">DSM 44615</strain>
    </source>
</reference>
<feature type="transmembrane region" description="Helical" evidence="8">
    <location>
        <begin position="128"/>
        <end position="146"/>
    </location>
</feature>
<keyword evidence="4" id="KW-1003">Cell membrane</keyword>
<feature type="domain" description="EamA" evidence="9">
    <location>
        <begin position="11"/>
        <end position="144"/>
    </location>
</feature>
<feature type="domain" description="EamA" evidence="9">
    <location>
        <begin position="156"/>
        <end position="284"/>
    </location>
</feature>
<feature type="transmembrane region" description="Helical" evidence="8">
    <location>
        <begin position="184"/>
        <end position="205"/>
    </location>
</feature>
<gene>
    <name evidence="10" type="primary">rarD</name>
    <name evidence="10" type="ORF">H7I41_17440</name>
</gene>
<evidence type="ECO:0000259" key="9">
    <source>
        <dbReference type="Pfam" id="PF00892"/>
    </source>
</evidence>
<evidence type="ECO:0000313" key="10">
    <source>
        <dbReference type="EMBL" id="MCV7171702.1"/>
    </source>
</evidence>
<feature type="transmembrane region" description="Helical" evidence="8">
    <location>
        <begin position="41"/>
        <end position="60"/>
    </location>
</feature>
<dbReference type="RefSeq" id="WP_264013877.1">
    <property type="nucleotide sequence ID" value="NZ_JACKSJ010000145.1"/>
</dbReference>
<sequence length="310" mass="32610">MTGEARAGRAGTLFGVGAFTWWGLCPGYFPLLLPAGSVEVLAHRIVWSAVCMALVLLVVRRFGDLRRLGGRAWLLLTAASVLIALNWGVYIYAATNGHVVDAALGYFINPLVTVALGVLVFRERIGRWQLVALALAVVAVVVLTVGVGTPPYIAGVLAVSFALYAVVKKVVVADPRVSVAVENFISLPVAGGYLIVLAVLGQGHFPHEGTAHSVLMVLSGPITAVPLLLFAAAAQRLPLVTIGLLFYLNPGLQMVWGVLIGHEPMPVARWVGFALIWTALAVMTLDALRSKPATGDPVPVDPAASGSSSR</sequence>
<dbReference type="InterPro" id="IPR000620">
    <property type="entry name" value="EamA_dom"/>
</dbReference>
<evidence type="ECO:0000256" key="5">
    <source>
        <dbReference type="ARBA" id="ARBA00022692"/>
    </source>
</evidence>
<evidence type="ECO:0000256" key="3">
    <source>
        <dbReference type="ARBA" id="ARBA00022448"/>
    </source>
</evidence>
<accession>A0A9X2YS62</accession>
<dbReference type="Pfam" id="PF00892">
    <property type="entry name" value="EamA"/>
    <property type="match status" value="2"/>
</dbReference>
<reference evidence="10" key="1">
    <citation type="submission" date="2020-07" db="EMBL/GenBank/DDBJ databases">
        <authorList>
            <person name="Pettersson B.M.F."/>
            <person name="Behra P.R.K."/>
            <person name="Ramesh M."/>
            <person name="Das S."/>
            <person name="Dasgupta S."/>
            <person name="Kirsebom L.A."/>
        </authorList>
    </citation>
    <scope>NUCLEOTIDE SEQUENCE</scope>
    <source>
        <strain evidence="10">DSM 44615</strain>
    </source>
</reference>
<proteinExistence type="inferred from homology"/>
<dbReference type="PANTHER" id="PTHR22911:SF137">
    <property type="entry name" value="SOLUTE CARRIER FAMILY 35 MEMBER G2-RELATED"/>
    <property type="match status" value="1"/>
</dbReference>
<dbReference type="Proteomes" id="UP001140293">
    <property type="component" value="Unassembled WGS sequence"/>
</dbReference>
<feature type="transmembrane region" description="Helical" evidence="8">
    <location>
        <begin position="72"/>
        <end position="93"/>
    </location>
</feature>
<dbReference type="EMBL" id="JACKSJ010000145">
    <property type="protein sequence ID" value="MCV7171702.1"/>
    <property type="molecule type" value="Genomic_DNA"/>
</dbReference>
<organism evidence="10 11">
    <name type="scientific">[Mycobacterium] manitobense</name>
    <dbReference type="NCBI Taxonomy" id="190147"/>
    <lineage>
        <taxon>Bacteria</taxon>
        <taxon>Bacillati</taxon>
        <taxon>Actinomycetota</taxon>
        <taxon>Actinomycetes</taxon>
        <taxon>Mycobacteriales</taxon>
        <taxon>Mycobacteriaceae</taxon>
        <taxon>Mycolicibacterium</taxon>
    </lineage>
</organism>
<evidence type="ECO:0000256" key="8">
    <source>
        <dbReference type="SAM" id="Phobius"/>
    </source>
</evidence>
<evidence type="ECO:0000256" key="6">
    <source>
        <dbReference type="ARBA" id="ARBA00022989"/>
    </source>
</evidence>
<feature type="transmembrane region" description="Helical" evidence="8">
    <location>
        <begin position="211"/>
        <end position="232"/>
    </location>
</feature>
<evidence type="ECO:0000256" key="4">
    <source>
        <dbReference type="ARBA" id="ARBA00022475"/>
    </source>
</evidence>
<feature type="transmembrane region" description="Helical" evidence="8">
    <location>
        <begin position="12"/>
        <end position="29"/>
    </location>
</feature>
<keyword evidence="3" id="KW-0813">Transport</keyword>
<keyword evidence="7 8" id="KW-0472">Membrane</keyword>
<comment type="caution">
    <text evidence="10">The sequence shown here is derived from an EMBL/GenBank/DDBJ whole genome shotgun (WGS) entry which is preliminary data.</text>
</comment>
<comment type="similarity">
    <text evidence="2">Belongs to the EamA transporter family.</text>
</comment>
<feature type="transmembrane region" description="Helical" evidence="8">
    <location>
        <begin position="152"/>
        <end position="172"/>
    </location>
</feature>